<feature type="transmembrane region" description="Helical" evidence="7">
    <location>
        <begin position="105"/>
        <end position="131"/>
    </location>
</feature>
<protein>
    <submittedName>
        <fullName evidence="9">Type II secretory pathway, component PulF</fullName>
    </submittedName>
</protein>
<dbReference type="STRING" id="49186.SAMN05421647_11424"/>
<reference evidence="9 10" key="1">
    <citation type="submission" date="2017-01" db="EMBL/GenBank/DDBJ databases">
        <authorList>
            <person name="Mah S.A."/>
            <person name="Swanson W.J."/>
            <person name="Moy G.W."/>
            <person name="Vacquier V.D."/>
        </authorList>
    </citation>
    <scope>NUCLEOTIDE SEQUENCE [LARGE SCALE GENOMIC DNA]</scope>
    <source>
        <strain evidence="9 10">DSM 7027</strain>
    </source>
</reference>
<keyword evidence="10" id="KW-1185">Reference proteome</keyword>
<evidence type="ECO:0000256" key="2">
    <source>
        <dbReference type="ARBA" id="ARBA00005745"/>
    </source>
</evidence>
<dbReference type="GO" id="GO:0005886">
    <property type="term" value="C:plasma membrane"/>
    <property type="evidence" value="ECO:0007669"/>
    <property type="project" value="UniProtKB-SubCell"/>
</dbReference>
<feature type="domain" description="Type II secretion system protein GspF" evidence="8">
    <location>
        <begin position="15"/>
        <end position="128"/>
    </location>
</feature>
<keyword evidence="5 7" id="KW-1133">Transmembrane helix</keyword>
<evidence type="ECO:0000256" key="5">
    <source>
        <dbReference type="ARBA" id="ARBA00022989"/>
    </source>
</evidence>
<dbReference type="RefSeq" id="WP_083703185.1">
    <property type="nucleotide sequence ID" value="NZ_FTMN01000014.1"/>
</dbReference>
<comment type="subcellular location">
    <subcellularLocation>
        <location evidence="1">Cell membrane</location>
        <topology evidence="1">Multi-pass membrane protein</topology>
    </subcellularLocation>
</comment>
<evidence type="ECO:0000259" key="8">
    <source>
        <dbReference type="Pfam" id="PF00482"/>
    </source>
</evidence>
<evidence type="ECO:0000256" key="3">
    <source>
        <dbReference type="ARBA" id="ARBA00022475"/>
    </source>
</evidence>
<accession>A0A1N6XGY4</accession>
<dbReference type="Gene3D" id="1.20.81.30">
    <property type="entry name" value="Type II secretion system (T2SS), domain F"/>
    <property type="match status" value="1"/>
</dbReference>
<sequence>MTMSLHQLEDAAGFLGDQLRAGIPLSDVVTRMEWLQPRHAEAWREAAHSISQGHPLSFAMQDLWPAQMIKLIEAGEIAGTLPNVFEQIEETCQLQKQLREMASKLLYPLLIVCGGIGAFVYFMAVVIPTLAENLPSTSTNPVLEVAKWMQMALSEYHTVVITVTGGAIALVLMWFKSPQNRDAALGTACSLPLIGPALRQLYFGLFARYLSMMTGAGIGTGTALMHSLYALPQALHTGVELMEAGIESGMAAASDPKRTEPNDPRRDWPFYLPVAFAVAEETGEVDAQMRRASDSMIRGGMRSMKRVLTWANTAAMAISAALLMIPLLAYFYQMGQTLHEVQKQL</sequence>
<feature type="transmembrane region" description="Helical" evidence="7">
    <location>
        <begin position="156"/>
        <end position="175"/>
    </location>
</feature>
<evidence type="ECO:0000256" key="4">
    <source>
        <dbReference type="ARBA" id="ARBA00022692"/>
    </source>
</evidence>
<dbReference type="InterPro" id="IPR018076">
    <property type="entry name" value="T2SS_GspF_dom"/>
</dbReference>
<organism evidence="9 10">
    <name type="scientific">Marinobacterium stanieri</name>
    <dbReference type="NCBI Taxonomy" id="49186"/>
    <lineage>
        <taxon>Bacteria</taxon>
        <taxon>Pseudomonadati</taxon>
        <taxon>Pseudomonadota</taxon>
        <taxon>Gammaproteobacteria</taxon>
        <taxon>Oceanospirillales</taxon>
        <taxon>Oceanospirillaceae</taxon>
        <taxon>Marinobacterium</taxon>
    </lineage>
</organism>
<dbReference type="Proteomes" id="UP000186895">
    <property type="component" value="Unassembled WGS sequence"/>
</dbReference>
<evidence type="ECO:0000313" key="10">
    <source>
        <dbReference type="Proteomes" id="UP000186895"/>
    </source>
</evidence>
<comment type="similarity">
    <text evidence="2">Belongs to the GSP F family.</text>
</comment>
<name>A0A1N6XGY4_9GAMM</name>
<keyword evidence="3" id="KW-1003">Cell membrane</keyword>
<dbReference type="InterPro" id="IPR003004">
    <property type="entry name" value="GspF/PilC"/>
</dbReference>
<keyword evidence="6 7" id="KW-0472">Membrane</keyword>
<dbReference type="InterPro" id="IPR042094">
    <property type="entry name" value="T2SS_GspF_sf"/>
</dbReference>
<proteinExistence type="inferred from homology"/>
<dbReference type="Pfam" id="PF00482">
    <property type="entry name" value="T2SSF"/>
    <property type="match status" value="2"/>
</dbReference>
<dbReference type="EMBL" id="FTMN01000014">
    <property type="protein sequence ID" value="SIR01622.1"/>
    <property type="molecule type" value="Genomic_DNA"/>
</dbReference>
<evidence type="ECO:0000256" key="6">
    <source>
        <dbReference type="ARBA" id="ARBA00023136"/>
    </source>
</evidence>
<evidence type="ECO:0000313" key="9">
    <source>
        <dbReference type="EMBL" id="SIR01622.1"/>
    </source>
</evidence>
<feature type="transmembrane region" description="Helical" evidence="7">
    <location>
        <begin position="307"/>
        <end position="332"/>
    </location>
</feature>
<dbReference type="PANTHER" id="PTHR30012:SF0">
    <property type="entry name" value="TYPE II SECRETION SYSTEM PROTEIN F-RELATED"/>
    <property type="match status" value="1"/>
</dbReference>
<evidence type="ECO:0000256" key="7">
    <source>
        <dbReference type="SAM" id="Phobius"/>
    </source>
</evidence>
<gene>
    <name evidence="9" type="ORF">SAMN05421647_11424</name>
</gene>
<evidence type="ECO:0000256" key="1">
    <source>
        <dbReference type="ARBA" id="ARBA00004651"/>
    </source>
</evidence>
<keyword evidence="4 7" id="KW-0812">Transmembrane</keyword>
<dbReference type="PANTHER" id="PTHR30012">
    <property type="entry name" value="GENERAL SECRETION PATHWAY PROTEIN"/>
    <property type="match status" value="1"/>
</dbReference>
<dbReference type="AlphaFoldDB" id="A0A1N6XGY4"/>
<feature type="domain" description="Type II secretion system protein GspF" evidence="8">
    <location>
        <begin position="206"/>
        <end position="331"/>
    </location>
</feature>